<dbReference type="Proteomes" id="UP000515856">
    <property type="component" value="Chromosome"/>
</dbReference>
<organism evidence="2 3">
    <name type="scientific">[Eubacterium] hominis</name>
    <dbReference type="NCBI Taxonomy" id="2764325"/>
    <lineage>
        <taxon>Bacteria</taxon>
        <taxon>Bacillati</taxon>
        <taxon>Bacillota</taxon>
        <taxon>Erysipelotrichia</taxon>
        <taxon>Erysipelotrichales</taxon>
        <taxon>Erysipelotrichaceae</taxon>
        <taxon>Amedibacillus</taxon>
    </lineage>
</organism>
<dbReference type="AlphaFoldDB" id="A0A7G9GJY7"/>
<sequence length="317" mass="36186">MNDNRIEKYTKQFGTRFSRKQKNKFKDEIAKEFSELGYEMKEIEGRKWLNKAKDYFFGNIKNAKTVIVVPYDTPERKIWNKVFYFPFDGEKTASKTMAATFVPIVALYAIILIFVFFGGKMTTNPIMTAMISLIMFLLLLFLVYFMTHGIRNTKNFTRNSASIIAALDIAEALSKDERKKVGFLFTDKNKTRYLGADIAGKEFKDAGKNPNIICLDCIGKGSTLQIGYRPQNRKMAQEVVKCDPNKKNIEVVKIDEGMQFQSAMAHFDKAIVISCGEVDNDGRLYVLGTGTGKDNKLQEENLTRVIGMVTNYLHKQK</sequence>
<evidence type="ECO:0000313" key="3">
    <source>
        <dbReference type="Proteomes" id="UP000515856"/>
    </source>
</evidence>
<evidence type="ECO:0000313" key="2">
    <source>
        <dbReference type="EMBL" id="QNM11119.1"/>
    </source>
</evidence>
<dbReference type="EMBL" id="CP060636">
    <property type="protein sequence ID" value="QNM11119.1"/>
    <property type="molecule type" value="Genomic_DNA"/>
</dbReference>
<evidence type="ECO:0000256" key="1">
    <source>
        <dbReference type="SAM" id="Phobius"/>
    </source>
</evidence>
<keyword evidence="1" id="KW-0472">Membrane</keyword>
<protein>
    <submittedName>
        <fullName evidence="2">Uncharacterized protein</fullName>
    </submittedName>
</protein>
<keyword evidence="1" id="KW-1133">Transmembrane helix</keyword>
<keyword evidence="3" id="KW-1185">Reference proteome</keyword>
<gene>
    <name evidence="2" type="ORF">H9Q80_12700</name>
</gene>
<dbReference type="KEGG" id="ehn:H9Q80_12700"/>
<reference evidence="2 3" key="1">
    <citation type="submission" date="2020-08" db="EMBL/GenBank/DDBJ databases">
        <authorList>
            <person name="Liu C."/>
            <person name="Sun Q."/>
        </authorList>
    </citation>
    <scope>NUCLEOTIDE SEQUENCE [LARGE SCALE GENOMIC DNA]</scope>
    <source>
        <strain evidence="2 3">NSJ-61</strain>
    </source>
</reference>
<dbReference type="RefSeq" id="WP_117453927.1">
    <property type="nucleotide sequence ID" value="NZ_CP060636.1"/>
</dbReference>
<accession>A0A7G9GJY7</accession>
<feature type="transmembrane region" description="Helical" evidence="1">
    <location>
        <begin position="125"/>
        <end position="145"/>
    </location>
</feature>
<keyword evidence="1" id="KW-0812">Transmembrane</keyword>
<name>A0A7G9GJY7_9FIRM</name>
<feature type="transmembrane region" description="Helical" evidence="1">
    <location>
        <begin position="98"/>
        <end position="119"/>
    </location>
</feature>
<proteinExistence type="predicted"/>